<dbReference type="PROSITE" id="PS00198">
    <property type="entry name" value="4FE4S_FER_1"/>
    <property type="match status" value="1"/>
</dbReference>
<evidence type="ECO:0000256" key="3">
    <source>
        <dbReference type="ARBA" id="ARBA00023004"/>
    </source>
</evidence>
<dbReference type="Pfam" id="PF12800">
    <property type="entry name" value="Fer4_4"/>
    <property type="match status" value="1"/>
</dbReference>
<dbReference type="CDD" id="cd10551">
    <property type="entry name" value="PsrB"/>
    <property type="match status" value="1"/>
</dbReference>
<dbReference type="RefSeq" id="WP_089281447.1">
    <property type="nucleotide sequence ID" value="NZ_FZOJ01000002.1"/>
</dbReference>
<dbReference type="InterPro" id="IPR050954">
    <property type="entry name" value="ET_IronSulfur_Cluster-Binding"/>
</dbReference>
<evidence type="ECO:0000256" key="1">
    <source>
        <dbReference type="ARBA" id="ARBA00022485"/>
    </source>
</evidence>
<keyword evidence="2" id="KW-0479">Metal-binding</keyword>
<evidence type="ECO:0000256" key="4">
    <source>
        <dbReference type="ARBA" id="ARBA00023014"/>
    </source>
</evidence>
<evidence type="ECO:0000256" key="2">
    <source>
        <dbReference type="ARBA" id="ARBA00022723"/>
    </source>
</evidence>
<evidence type="ECO:0000313" key="6">
    <source>
        <dbReference type="EMBL" id="SNR99167.1"/>
    </source>
</evidence>
<dbReference type="InterPro" id="IPR017896">
    <property type="entry name" value="4Fe4S_Fe-S-bd"/>
</dbReference>
<dbReference type="OrthoDB" id="9810688at2"/>
<dbReference type="EMBL" id="FZOJ01000002">
    <property type="protein sequence ID" value="SNR99167.1"/>
    <property type="molecule type" value="Genomic_DNA"/>
</dbReference>
<gene>
    <name evidence="6" type="ORF">SAMN05446037_1002267</name>
</gene>
<dbReference type="PANTHER" id="PTHR43177:SF3">
    <property type="entry name" value="PROTEIN NRFC HOMOLOG"/>
    <property type="match status" value="1"/>
</dbReference>
<organism evidence="6 7">
    <name type="scientific">Anaerovirgula multivorans</name>
    <dbReference type="NCBI Taxonomy" id="312168"/>
    <lineage>
        <taxon>Bacteria</taxon>
        <taxon>Bacillati</taxon>
        <taxon>Bacillota</taxon>
        <taxon>Clostridia</taxon>
        <taxon>Peptostreptococcales</taxon>
        <taxon>Natronincolaceae</taxon>
        <taxon>Anaerovirgula</taxon>
    </lineage>
</organism>
<dbReference type="PROSITE" id="PS51379">
    <property type="entry name" value="4FE4S_FER_2"/>
    <property type="match status" value="2"/>
</dbReference>
<evidence type="ECO:0000259" key="5">
    <source>
        <dbReference type="PROSITE" id="PS51379"/>
    </source>
</evidence>
<dbReference type="Gene3D" id="3.30.70.20">
    <property type="match status" value="2"/>
</dbReference>
<dbReference type="PANTHER" id="PTHR43177">
    <property type="entry name" value="PROTEIN NRFC"/>
    <property type="match status" value="1"/>
</dbReference>
<keyword evidence="4" id="KW-0411">Iron-sulfur</keyword>
<feature type="domain" description="4Fe-4S ferredoxin-type" evidence="5">
    <location>
        <begin position="4"/>
        <end position="33"/>
    </location>
</feature>
<keyword evidence="3" id="KW-0408">Iron</keyword>
<proteinExistence type="predicted"/>
<dbReference type="Pfam" id="PF13247">
    <property type="entry name" value="Fer4_11"/>
    <property type="match status" value="2"/>
</dbReference>
<keyword evidence="7" id="KW-1185">Reference proteome</keyword>
<accession>A0A239AU77</accession>
<dbReference type="InterPro" id="IPR017900">
    <property type="entry name" value="4Fe4S_Fe_S_CS"/>
</dbReference>
<dbReference type="GO" id="GO:0051539">
    <property type="term" value="F:4 iron, 4 sulfur cluster binding"/>
    <property type="evidence" value="ECO:0007669"/>
    <property type="project" value="UniProtKB-KW"/>
</dbReference>
<sequence>MAKFGMIIDLEKCAGCTACSIACKNENNVPDEFYWSHYITETKGEFPNVTYQYISTLCNHCTNAPCVEACPVDPKAMYKAENGMTLHNAERCIGCRACENACPYGVIYYNERGKEVFEEWRSGEAKALTEKVGGEVIPYYNPDRALTYDGIRRENVVEKCNFCDHRVANDEEPYCVDVCPANARIFGDLDDPNSEISKVLKEKQHFVLQPKAGTEPNVFYINKFDEKE</sequence>
<evidence type="ECO:0000313" key="7">
    <source>
        <dbReference type="Proteomes" id="UP000198304"/>
    </source>
</evidence>
<keyword evidence="1" id="KW-0004">4Fe-4S</keyword>
<protein>
    <submittedName>
        <fullName evidence="6">Prokaryotic molybdopterin-containing oxidoreductase family, iron-sulfur binding subunit</fullName>
    </submittedName>
</protein>
<dbReference type="AlphaFoldDB" id="A0A239AU77"/>
<feature type="domain" description="4Fe-4S ferredoxin-type" evidence="5">
    <location>
        <begin position="83"/>
        <end position="112"/>
    </location>
</feature>
<name>A0A239AU77_9FIRM</name>
<dbReference type="SUPFAM" id="SSF54862">
    <property type="entry name" value="4Fe-4S ferredoxins"/>
    <property type="match status" value="1"/>
</dbReference>
<reference evidence="6 7" key="1">
    <citation type="submission" date="2017-06" db="EMBL/GenBank/DDBJ databases">
        <authorList>
            <person name="Kim H.J."/>
            <person name="Triplett B.A."/>
        </authorList>
    </citation>
    <scope>NUCLEOTIDE SEQUENCE [LARGE SCALE GENOMIC DNA]</scope>
    <source>
        <strain evidence="6 7">SCA</strain>
    </source>
</reference>
<dbReference type="GO" id="GO:0046872">
    <property type="term" value="F:metal ion binding"/>
    <property type="evidence" value="ECO:0007669"/>
    <property type="project" value="UniProtKB-KW"/>
</dbReference>
<dbReference type="Proteomes" id="UP000198304">
    <property type="component" value="Unassembled WGS sequence"/>
</dbReference>